<evidence type="ECO:0000256" key="7">
    <source>
        <dbReference type="SAM" id="MobiDB-lite"/>
    </source>
</evidence>
<evidence type="ECO:0000256" key="5">
    <source>
        <dbReference type="ARBA" id="ARBA00023242"/>
    </source>
</evidence>
<feature type="region of interest" description="Disordered" evidence="7">
    <location>
        <begin position="246"/>
        <end position="267"/>
    </location>
</feature>
<keyword evidence="2" id="KW-0805">Transcription regulation</keyword>
<evidence type="ECO:0000313" key="9">
    <source>
        <dbReference type="EMBL" id="KAF0024667.1"/>
    </source>
</evidence>
<evidence type="ECO:0000259" key="8">
    <source>
        <dbReference type="PROSITE" id="PS50217"/>
    </source>
</evidence>
<dbReference type="InterPro" id="IPR051027">
    <property type="entry name" value="bZIP_transcription_factors"/>
</dbReference>
<dbReference type="Gene3D" id="1.20.5.170">
    <property type="match status" value="1"/>
</dbReference>
<dbReference type="PROSITE" id="PS00028">
    <property type="entry name" value="ZINC_FINGER_C2H2_1"/>
    <property type="match status" value="1"/>
</dbReference>
<dbReference type="SMART" id="SM00338">
    <property type="entry name" value="BRLZ"/>
    <property type="match status" value="1"/>
</dbReference>
<feature type="coiled-coil region" evidence="6">
    <location>
        <begin position="289"/>
        <end position="323"/>
    </location>
</feature>
<dbReference type="InterPro" id="IPR004827">
    <property type="entry name" value="bZIP"/>
</dbReference>
<keyword evidence="5" id="KW-0539">Nucleus</keyword>
<organism evidence="9 10">
    <name type="scientific">Scophthalmus maximus</name>
    <name type="common">Turbot</name>
    <name type="synonym">Psetta maxima</name>
    <dbReference type="NCBI Taxonomy" id="52904"/>
    <lineage>
        <taxon>Eukaryota</taxon>
        <taxon>Metazoa</taxon>
        <taxon>Chordata</taxon>
        <taxon>Craniata</taxon>
        <taxon>Vertebrata</taxon>
        <taxon>Euteleostomi</taxon>
        <taxon>Actinopterygii</taxon>
        <taxon>Neopterygii</taxon>
        <taxon>Teleostei</taxon>
        <taxon>Neoteleostei</taxon>
        <taxon>Acanthomorphata</taxon>
        <taxon>Carangaria</taxon>
        <taxon>Pleuronectiformes</taxon>
        <taxon>Pleuronectoidei</taxon>
        <taxon>Scophthalmidae</taxon>
        <taxon>Scophthalmus</taxon>
    </lineage>
</organism>
<evidence type="ECO:0000256" key="2">
    <source>
        <dbReference type="ARBA" id="ARBA00023015"/>
    </source>
</evidence>
<dbReference type="InterPro" id="IPR046347">
    <property type="entry name" value="bZIP_sf"/>
</dbReference>
<dbReference type="EMBL" id="VEVO01000021">
    <property type="protein sequence ID" value="KAF0024667.1"/>
    <property type="molecule type" value="Genomic_DNA"/>
</dbReference>
<dbReference type="Proteomes" id="UP000438429">
    <property type="component" value="Unassembled WGS sequence"/>
</dbReference>
<evidence type="ECO:0000256" key="4">
    <source>
        <dbReference type="ARBA" id="ARBA00023163"/>
    </source>
</evidence>
<dbReference type="FunFam" id="1.20.5.170:FF:000010">
    <property type="entry name" value="Cyclic AMP-dependent transcription factor ATF-2"/>
    <property type="match status" value="1"/>
</dbReference>
<evidence type="ECO:0000256" key="3">
    <source>
        <dbReference type="ARBA" id="ARBA00023125"/>
    </source>
</evidence>
<dbReference type="PANTHER" id="PTHR19304">
    <property type="entry name" value="CYCLIC-AMP RESPONSE ELEMENT BINDING PROTEIN"/>
    <property type="match status" value="1"/>
</dbReference>
<dbReference type="PROSITE" id="PS00036">
    <property type="entry name" value="BZIP_BASIC"/>
    <property type="match status" value="1"/>
</dbReference>
<dbReference type="GO" id="GO:0003677">
    <property type="term" value="F:DNA binding"/>
    <property type="evidence" value="ECO:0007669"/>
    <property type="project" value="UniProtKB-KW"/>
</dbReference>
<protein>
    <recommendedName>
        <fullName evidence="8">BZIP domain-containing protein</fullName>
    </recommendedName>
</protein>
<proteinExistence type="predicted"/>
<comment type="subcellular location">
    <subcellularLocation>
        <location evidence="1">Nucleus</location>
    </subcellularLocation>
</comment>
<keyword evidence="3" id="KW-0238">DNA-binding</keyword>
<dbReference type="AlphaFoldDB" id="A0A6A4RW95"/>
<keyword evidence="6" id="KW-0175">Coiled coil</keyword>
<evidence type="ECO:0000313" key="10">
    <source>
        <dbReference type="Proteomes" id="UP000438429"/>
    </source>
</evidence>
<dbReference type="GO" id="GO:0003700">
    <property type="term" value="F:DNA-binding transcription factor activity"/>
    <property type="evidence" value="ECO:0007669"/>
    <property type="project" value="InterPro"/>
</dbReference>
<dbReference type="InterPro" id="IPR013087">
    <property type="entry name" value="Znf_C2H2_type"/>
</dbReference>
<feature type="region of interest" description="Disordered" evidence="7">
    <location>
        <begin position="336"/>
        <end position="375"/>
    </location>
</feature>
<keyword evidence="4" id="KW-0804">Transcription</keyword>
<dbReference type="CDD" id="cd14687">
    <property type="entry name" value="bZIP_ATF2"/>
    <property type="match status" value="1"/>
</dbReference>
<dbReference type="GO" id="GO:0005634">
    <property type="term" value="C:nucleus"/>
    <property type="evidence" value="ECO:0007669"/>
    <property type="project" value="UniProtKB-SubCell"/>
</dbReference>
<reference evidence="9 10" key="1">
    <citation type="submission" date="2019-06" db="EMBL/GenBank/DDBJ databases">
        <title>Draft genomes of female and male turbot (Scophthalmus maximus).</title>
        <authorList>
            <person name="Xu H."/>
            <person name="Xu X.-W."/>
            <person name="Shao C."/>
            <person name="Chen S."/>
        </authorList>
    </citation>
    <scope>NUCLEOTIDE SEQUENCE [LARGE SCALE GENOMIC DNA]</scope>
    <source>
        <strain evidence="9">Ysfricsl-2016a</strain>
        <tissue evidence="9">Blood</tissue>
    </source>
</reference>
<name>A0A6A4RW95_SCOMX</name>
<accession>A0A6A4RW95</accession>
<evidence type="ECO:0000256" key="6">
    <source>
        <dbReference type="SAM" id="Coils"/>
    </source>
</evidence>
<feature type="compositionally biased region" description="Basic and acidic residues" evidence="7">
    <location>
        <begin position="258"/>
        <end position="267"/>
    </location>
</feature>
<dbReference type="Pfam" id="PF00170">
    <property type="entry name" value="bZIP_1"/>
    <property type="match status" value="1"/>
</dbReference>
<dbReference type="SUPFAM" id="SSF57959">
    <property type="entry name" value="Leucine zipper domain"/>
    <property type="match status" value="1"/>
</dbReference>
<comment type="caution">
    <text evidence="9">The sequence shown here is derived from an EMBL/GenBank/DDBJ whole genome shotgun (WGS) entry which is preliminary data.</text>
</comment>
<gene>
    <name evidence="9" type="ORF">F2P81_023469</name>
</gene>
<feature type="domain" description="BZIP" evidence="8">
    <location>
        <begin position="264"/>
        <end position="327"/>
    </location>
</feature>
<evidence type="ECO:0000256" key="1">
    <source>
        <dbReference type="ARBA" id="ARBA00004123"/>
    </source>
</evidence>
<dbReference type="PROSITE" id="PS50217">
    <property type="entry name" value="BZIP"/>
    <property type="match status" value="1"/>
</dbReference>
<sequence length="375" mass="42646">MLIDGRRLERGSICKEVKCRRSLRGETPGVKTAADLFFTRAQWCCAASGLQTVNTPLSQTLAAGKPLPGRRGATHTYEPCTRPVWWSTHRRKRFVDDMNDKQDRPHVCGAPGCSQRFQLEEHLLIHRHKHEMTLKFPSIKTDTAFTDQTPTPTRFLQNCEEVGLFKEIEEEFLQAQEEEKSKQGAAYPGFSDDIVADDLSTAAEANWQRARAVRYDAFTFTLTDLGFLRPSTHAVQASGSCIGGGAREGGCSNRRRRTAEQDPDERRQKFLERNRAAATRCRQKRKVWVSSLEKKAEELTHTNLQLQNEVTSLRSEVGQLKQILLTHKDCPVTARQREAQGYPSHPAQQHLHLLDSRRRRREPRPPSARTLALIV</sequence>